<evidence type="ECO:0000313" key="3">
    <source>
        <dbReference type="EMBL" id="ERT06347.1"/>
    </source>
</evidence>
<dbReference type="EMBL" id="AUZM01000216">
    <property type="protein sequence ID" value="ERT03780.1"/>
    <property type="molecule type" value="Genomic_DNA"/>
</dbReference>
<dbReference type="GO" id="GO:0004519">
    <property type="term" value="F:endonuclease activity"/>
    <property type="evidence" value="ECO:0007669"/>
    <property type="project" value="UniProtKB-KW"/>
</dbReference>
<dbReference type="PANTHER" id="PTHR36558">
    <property type="entry name" value="GLR1098 PROTEIN"/>
    <property type="match status" value="1"/>
</dbReference>
<dbReference type="EMBL" id="AUZM01000038">
    <property type="protein sequence ID" value="ERT06347.1"/>
    <property type="molecule type" value="Genomic_DNA"/>
</dbReference>
<dbReference type="CDD" id="cd06260">
    <property type="entry name" value="DUF820-like"/>
    <property type="match status" value="1"/>
</dbReference>
<evidence type="ECO:0000259" key="1">
    <source>
        <dbReference type="Pfam" id="PF05685"/>
    </source>
</evidence>
<dbReference type="Pfam" id="PF05685">
    <property type="entry name" value="Uma2"/>
    <property type="match status" value="1"/>
</dbReference>
<accession>U7QGD7</accession>
<keyword evidence="3" id="KW-0540">Nuclease</keyword>
<protein>
    <submittedName>
        <fullName evidence="3">Restriction endonuclease family protein</fullName>
    </submittedName>
</protein>
<feature type="domain" description="Putative restriction endonuclease" evidence="1">
    <location>
        <begin position="12"/>
        <end position="178"/>
    </location>
</feature>
<dbReference type="InterPro" id="IPR012296">
    <property type="entry name" value="Nuclease_put_TT1808"/>
</dbReference>
<gene>
    <name evidence="3" type="ORF">M595_3726</name>
    <name evidence="2" type="ORF">M595_6280</name>
</gene>
<reference evidence="3 4" key="1">
    <citation type="journal article" date="2013" name="Front. Microbiol.">
        <title>Comparative genomic analyses of the cyanobacterium, Lyngbya aestuarii BL J, a powerful hydrogen producer.</title>
        <authorList>
            <person name="Kothari A."/>
            <person name="Vaughn M."/>
            <person name="Garcia-Pichel F."/>
        </authorList>
    </citation>
    <scope>NUCLEOTIDE SEQUENCE [LARGE SCALE GENOMIC DNA]</scope>
    <source>
        <strain evidence="3 4">BL J</strain>
    </source>
</reference>
<dbReference type="Proteomes" id="UP000017127">
    <property type="component" value="Unassembled WGS sequence"/>
</dbReference>
<dbReference type="AlphaFoldDB" id="U7QGD7"/>
<dbReference type="OrthoDB" id="422510at2"/>
<keyword evidence="3" id="KW-0378">Hydrolase</keyword>
<evidence type="ECO:0000313" key="4">
    <source>
        <dbReference type="Proteomes" id="UP000017127"/>
    </source>
</evidence>
<organism evidence="3 4">
    <name type="scientific">Lyngbya aestuarii BL J</name>
    <dbReference type="NCBI Taxonomy" id="1348334"/>
    <lineage>
        <taxon>Bacteria</taxon>
        <taxon>Bacillati</taxon>
        <taxon>Cyanobacteriota</taxon>
        <taxon>Cyanophyceae</taxon>
        <taxon>Oscillatoriophycideae</taxon>
        <taxon>Oscillatoriales</taxon>
        <taxon>Microcoleaceae</taxon>
        <taxon>Lyngbya</taxon>
    </lineage>
</organism>
<dbReference type="RefSeq" id="WP_023067450.1">
    <property type="nucleotide sequence ID" value="NZ_AUZM01000038.1"/>
</dbReference>
<dbReference type="PANTHER" id="PTHR36558:SF1">
    <property type="entry name" value="RESTRICTION ENDONUCLEASE DOMAIN-CONTAINING PROTEIN-RELATED"/>
    <property type="match status" value="1"/>
</dbReference>
<dbReference type="SUPFAM" id="SSF52980">
    <property type="entry name" value="Restriction endonuclease-like"/>
    <property type="match status" value="1"/>
</dbReference>
<dbReference type="PATRIC" id="fig|1348334.3.peg.3605"/>
<evidence type="ECO:0000313" key="2">
    <source>
        <dbReference type="EMBL" id="ERT03780.1"/>
    </source>
</evidence>
<comment type="caution">
    <text evidence="3">The sequence shown here is derived from an EMBL/GenBank/DDBJ whole genome shotgun (WGS) entry which is preliminary data.</text>
</comment>
<keyword evidence="3" id="KW-0255">Endonuclease</keyword>
<dbReference type="Gene3D" id="3.90.1570.10">
    <property type="entry name" value="tt1808, chain A"/>
    <property type="match status" value="1"/>
</dbReference>
<sequence>MVTQTQKQTYTPEEYLELEEQAEFKNEYRNGEILPMAGGTTNHNKIAGNFYKRFPLTIQEQDYEVYIGDVKLWIPSDQTYTYPDIMVIEGEPIYQENRRDIITNPLLIVEVLSKSTQSYDQGDKFRSYRSIPSFKEYILIDQSSYYLEQYSKQTENQWLFKEYEGEDSVLTLDSVELQMSLGEIYERVDFEQTEE</sequence>
<dbReference type="InterPro" id="IPR008538">
    <property type="entry name" value="Uma2"/>
</dbReference>
<name>U7QGD7_9CYAN</name>
<dbReference type="InterPro" id="IPR011335">
    <property type="entry name" value="Restrct_endonuc-II-like"/>
</dbReference>
<proteinExistence type="predicted"/>
<keyword evidence="4" id="KW-1185">Reference proteome</keyword>